<dbReference type="Proteomes" id="UP000253509">
    <property type="component" value="Unassembled WGS sequence"/>
</dbReference>
<comment type="caution">
    <text evidence="1">The sequence shown here is derived from an EMBL/GenBank/DDBJ whole genome shotgun (WGS) entry which is preliminary data.</text>
</comment>
<evidence type="ECO:0000313" key="1">
    <source>
        <dbReference type="EMBL" id="RBP73083.1"/>
    </source>
</evidence>
<sequence>MVDLQPYDGTPVTGSKLSWLGSREGVATARTGTLAGFTGVVRSGTPVAEVAGEYVAYDSATNTLAGFVLHDTAIREGRDTPTAILDRGRIRVDRLPVAFTPPTDKGRFAFVSDS</sequence>
<dbReference type="EMBL" id="QNSB01000003">
    <property type="protein sequence ID" value="RBP73083.1"/>
    <property type="molecule type" value="Genomic_DNA"/>
</dbReference>
<evidence type="ECO:0000313" key="2">
    <source>
        <dbReference type="Proteomes" id="UP000253509"/>
    </source>
</evidence>
<dbReference type="RefSeq" id="WP_113903537.1">
    <property type="nucleotide sequence ID" value="NZ_QNSB01000003.1"/>
</dbReference>
<keyword evidence="2" id="KW-1185">Reference proteome</keyword>
<gene>
    <name evidence="1" type="ORF">DFO65_103381</name>
</gene>
<protein>
    <submittedName>
        <fullName evidence="1">Uncharacterized protein</fullName>
    </submittedName>
</protein>
<name>A0A366IKX3_9MICO</name>
<dbReference type="AlphaFoldDB" id="A0A366IKX3"/>
<proteinExistence type="predicted"/>
<reference evidence="1 2" key="1">
    <citation type="submission" date="2018-06" db="EMBL/GenBank/DDBJ databases">
        <title>Freshwater and sediment microbial communities from various areas in North America, analyzing microbe dynamics in response to fracking.</title>
        <authorList>
            <person name="Lamendella R."/>
        </authorList>
    </citation>
    <scope>NUCLEOTIDE SEQUENCE [LARGE SCALE GENOMIC DNA]</scope>
    <source>
        <strain evidence="1 2">3b_TX</strain>
    </source>
</reference>
<accession>A0A366IKX3</accession>
<organism evidence="1 2">
    <name type="scientific">Brevibacterium celere</name>
    <dbReference type="NCBI Taxonomy" id="225845"/>
    <lineage>
        <taxon>Bacteria</taxon>
        <taxon>Bacillati</taxon>
        <taxon>Actinomycetota</taxon>
        <taxon>Actinomycetes</taxon>
        <taxon>Micrococcales</taxon>
        <taxon>Brevibacteriaceae</taxon>
        <taxon>Brevibacterium</taxon>
    </lineage>
</organism>